<keyword evidence="2" id="KW-1185">Reference proteome</keyword>
<protein>
    <submittedName>
        <fullName evidence="1">Uncharacterized protein</fullName>
    </submittedName>
</protein>
<dbReference type="EMBL" id="AFWV01000025">
    <property type="protein sequence ID" value="EGV16022.1"/>
    <property type="molecule type" value="Genomic_DNA"/>
</dbReference>
<evidence type="ECO:0000313" key="1">
    <source>
        <dbReference type="EMBL" id="EGV16022.1"/>
    </source>
</evidence>
<organism evidence="1 2">
    <name type="scientific">Thiocapsa marina 5811</name>
    <dbReference type="NCBI Taxonomy" id="768671"/>
    <lineage>
        <taxon>Bacteria</taxon>
        <taxon>Pseudomonadati</taxon>
        <taxon>Pseudomonadota</taxon>
        <taxon>Gammaproteobacteria</taxon>
        <taxon>Chromatiales</taxon>
        <taxon>Chromatiaceae</taxon>
        <taxon>Thiocapsa</taxon>
    </lineage>
</organism>
<gene>
    <name evidence="1" type="ORF">ThimaDRAFT_4687</name>
</gene>
<accession>F9UID4</accession>
<proteinExistence type="predicted"/>
<sequence length="48" mass="5050">MSPCAICKPVPSGNEAGDGDFPEWLTDLTFPTMATLYAVPPQTGAVDH</sequence>
<dbReference type="AlphaFoldDB" id="F9UID4"/>
<name>F9UID4_9GAMM</name>
<reference evidence="1 2" key="1">
    <citation type="submission" date="2011-06" db="EMBL/GenBank/DDBJ databases">
        <title>The draft genome of Thiocapsa marina 5811.</title>
        <authorList>
            <consortium name="US DOE Joint Genome Institute (JGI-PGF)"/>
            <person name="Lucas S."/>
            <person name="Han J."/>
            <person name="Cheng J.-F."/>
            <person name="Goodwin L."/>
            <person name="Pitluck S."/>
            <person name="Peters L."/>
            <person name="Land M.L."/>
            <person name="Hauser L."/>
            <person name="Vogl K."/>
            <person name="Liu Z."/>
            <person name="Imhoff J."/>
            <person name="Thiel V."/>
            <person name="Frigaard N.-U."/>
            <person name="Bryant D."/>
            <person name="Woyke T.J."/>
        </authorList>
    </citation>
    <scope>NUCLEOTIDE SEQUENCE [LARGE SCALE GENOMIC DNA]</scope>
    <source>
        <strain evidence="1 2">5811</strain>
    </source>
</reference>
<evidence type="ECO:0000313" key="2">
    <source>
        <dbReference type="Proteomes" id="UP000005459"/>
    </source>
</evidence>
<dbReference type="Proteomes" id="UP000005459">
    <property type="component" value="Unassembled WGS sequence"/>
</dbReference>
<dbReference type="STRING" id="768671.ThimaDRAFT_4687"/>